<feature type="compositionally biased region" description="Gly residues" evidence="1">
    <location>
        <begin position="41"/>
        <end position="55"/>
    </location>
</feature>
<evidence type="ECO:0000313" key="2">
    <source>
        <dbReference type="EMBL" id="GAA4495658.1"/>
    </source>
</evidence>
<accession>A0ABP8Q1B4</accession>
<protein>
    <submittedName>
        <fullName evidence="2">Uncharacterized protein</fullName>
    </submittedName>
</protein>
<sequence>MDPVAALGQGFAQLGGYYAGAAESGITDNADVHEKERVGEGLTGISGGGLGGNPGGPARDFSASAPL</sequence>
<gene>
    <name evidence="2" type="ORF">GCM10023172_07710</name>
</gene>
<reference evidence="3" key="1">
    <citation type="journal article" date="2019" name="Int. J. Syst. Evol. Microbiol.">
        <title>The Global Catalogue of Microorganisms (GCM) 10K type strain sequencing project: providing services to taxonomists for standard genome sequencing and annotation.</title>
        <authorList>
            <consortium name="The Broad Institute Genomics Platform"/>
            <consortium name="The Broad Institute Genome Sequencing Center for Infectious Disease"/>
            <person name="Wu L."/>
            <person name="Ma J."/>
        </authorList>
    </citation>
    <scope>NUCLEOTIDE SEQUENCE [LARGE SCALE GENOMIC DNA]</scope>
    <source>
        <strain evidence="3">JCM 17841</strain>
    </source>
</reference>
<keyword evidence="3" id="KW-1185">Reference proteome</keyword>
<feature type="compositionally biased region" description="Basic and acidic residues" evidence="1">
    <location>
        <begin position="30"/>
        <end position="39"/>
    </location>
</feature>
<feature type="region of interest" description="Disordered" evidence="1">
    <location>
        <begin position="28"/>
        <end position="67"/>
    </location>
</feature>
<dbReference type="Proteomes" id="UP001501243">
    <property type="component" value="Unassembled WGS sequence"/>
</dbReference>
<evidence type="ECO:0000313" key="3">
    <source>
        <dbReference type="Proteomes" id="UP001501243"/>
    </source>
</evidence>
<comment type="caution">
    <text evidence="2">The sequence shown here is derived from an EMBL/GenBank/DDBJ whole genome shotgun (WGS) entry which is preliminary data.</text>
</comment>
<evidence type="ECO:0000256" key="1">
    <source>
        <dbReference type="SAM" id="MobiDB-lite"/>
    </source>
</evidence>
<name>A0ABP8Q1B4_9BACT</name>
<organism evidence="2 3">
    <name type="scientific">Hymenobacter ginsengisoli</name>
    <dbReference type="NCBI Taxonomy" id="1051626"/>
    <lineage>
        <taxon>Bacteria</taxon>
        <taxon>Pseudomonadati</taxon>
        <taxon>Bacteroidota</taxon>
        <taxon>Cytophagia</taxon>
        <taxon>Cytophagales</taxon>
        <taxon>Hymenobacteraceae</taxon>
        <taxon>Hymenobacter</taxon>
    </lineage>
</organism>
<dbReference type="EMBL" id="BAABGQ010000004">
    <property type="protein sequence ID" value="GAA4495658.1"/>
    <property type="molecule type" value="Genomic_DNA"/>
</dbReference>
<proteinExistence type="predicted"/>